<keyword evidence="4" id="KW-1185">Reference proteome</keyword>
<name>T1GQ06_MEGSC</name>
<evidence type="ECO:0000259" key="2">
    <source>
        <dbReference type="Pfam" id="PF03259"/>
    </source>
</evidence>
<reference evidence="3" key="2">
    <citation type="submission" date="2015-06" db="UniProtKB">
        <authorList>
            <consortium name="EnsemblMetazoa"/>
        </authorList>
    </citation>
    <scope>IDENTIFICATION</scope>
</reference>
<accession>T1GQ06</accession>
<proteinExistence type="inferred from homology"/>
<feature type="domain" description="Roadblock/LAMTOR2" evidence="2">
    <location>
        <begin position="35"/>
        <end position="97"/>
    </location>
</feature>
<dbReference type="PANTHER" id="PTHR10779">
    <property type="entry name" value="DYNEIN LIGHT CHAIN ROADBLOCK"/>
    <property type="match status" value="1"/>
</dbReference>
<dbReference type="InterPro" id="IPR004942">
    <property type="entry name" value="Roadblock/LAMTOR2_dom"/>
</dbReference>
<dbReference type="SUPFAM" id="SSF103196">
    <property type="entry name" value="Roadblock/LC7 domain"/>
    <property type="match status" value="1"/>
</dbReference>
<protein>
    <recommendedName>
        <fullName evidence="2">Roadblock/LAMTOR2 domain-containing protein</fullName>
    </recommendedName>
</protein>
<dbReference type="HOGENOM" id="CLU_113002_3_2_1"/>
<dbReference type="EnsemblMetazoa" id="MESCA005703-RA">
    <property type="protein sequence ID" value="MESCA005703-PA"/>
    <property type="gene ID" value="MESCA005703"/>
</dbReference>
<evidence type="ECO:0000313" key="3">
    <source>
        <dbReference type="EnsemblMetazoa" id="MESCA005703-PA"/>
    </source>
</evidence>
<comment type="similarity">
    <text evidence="1">Belongs to the GAMAD family.</text>
</comment>
<dbReference type="Proteomes" id="UP000015102">
    <property type="component" value="Unassembled WGS sequence"/>
</dbReference>
<dbReference type="OMA" id="AWSTVHE"/>
<evidence type="ECO:0000256" key="1">
    <source>
        <dbReference type="ARBA" id="ARBA00007191"/>
    </source>
</evidence>
<dbReference type="STRING" id="36166.T1GQ06"/>
<organism evidence="3 4">
    <name type="scientific">Megaselia scalaris</name>
    <name type="common">Humpbacked fly</name>
    <name type="synonym">Phora scalaris</name>
    <dbReference type="NCBI Taxonomy" id="36166"/>
    <lineage>
        <taxon>Eukaryota</taxon>
        <taxon>Metazoa</taxon>
        <taxon>Ecdysozoa</taxon>
        <taxon>Arthropoda</taxon>
        <taxon>Hexapoda</taxon>
        <taxon>Insecta</taxon>
        <taxon>Pterygota</taxon>
        <taxon>Neoptera</taxon>
        <taxon>Endopterygota</taxon>
        <taxon>Diptera</taxon>
        <taxon>Brachycera</taxon>
        <taxon>Muscomorpha</taxon>
        <taxon>Platypezoidea</taxon>
        <taxon>Phoridae</taxon>
        <taxon>Megaseliini</taxon>
        <taxon>Megaselia</taxon>
    </lineage>
</organism>
<dbReference type="Gene3D" id="3.30.450.30">
    <property type="entry name" value="Dynein light chain 2a, cytoplasmic"/>
    <property type="match status" value="1"/>
</dbReference>
<reference evidence="4" key="1">
    <citation type="submission" date="2013-02" db="EMBL/GenBank/DDBJ databases">
        <authorList>
            <person name="Hughes D."/>
        </authorList>
    </citation>
    <scope>NUCLEOTIDE SEQUENCE</scope>
    <source>
        <strain>Durham</strain>
        <strain evidence="4">NC isolate 2 -- Noor lab</strain>
    </source>
</reference>
<dbReference type="Pfam" id="PF03259">
    <property type="entry name" value="Robl_LC7"/>
    <property type="match status" value="1"/>
</dbReference>
<evidence type="ECO:0000313" key="4">
    <source>
        <dbReference type="Proteomes" id="UP000015102"/>
    </source>
</evidence>
<sequence length="100" mass="11339">HPILETIFQQNEEVTSRICQNVQEFIIINNVQEMPVHSTFENTTTIQLIKNVAGGLVPAANSAIQDLDPTSKLTYLRIQTKKYELLVAPEDEFTLIVQQN</sequence>
<dbReference type="EMBL" id="CAQQ02047515">
    <property type="status" value="NOT_ANNOTATED_CDS"/>
    <property type="molecule type" value="Genomic_DNA"/>
</dbReference>
<dbReference type="AlphaFoldDB" id="T1GQ06"/>